<comment type="similarity">
    <text evidence="2 10">Belongs to the universal ribosomal protein uS5 family.</text>
</comment>
<dbReference type="SUPFAM" id="SSF54211">
    <property type="entry name" value="Ribosomal protein S5 domain 2-like"/>
    <property type="match status" value="1"/>
</dbReference>
<evidence type="ECO:0000313" key="12">
    <source>
        <dbReference type="EMBL" id="JAP85523.1"/>
    </source>
</evidence>
<accession>A0A131Z270</accession>
<proteinExistence type="inferred from homology"/>
<evidence type="ECO:0000256" key="5">
    <source>
        <dbReference type="ARBA" id="ARBA00023274"/>
    </source>
</evidence>
<evidence type="ECO:0000256" key="9">
    <source>
        <dbReference type="PROSITE-ProRule" id="PRU00268"/>
    </source>
</evidence>
<reference evidence="12" key="1">
    <citation type="journal article" date="2016" name="Ticks Tick Borne Dis.">
        <title>De novo assembly and annotation of the salivary gland transcriptome of Rhipicephalus appendiculatus male and female ticks during blood feeding.</title>
        <authorList>
            <person name="de Castro M.H."/>
            <person name="de Klerk D."/>
            <person name="Pienaar R."/>
            <person name="Latif A.A."/>
            <person name="Rees D.J."/>
            <person name="Mans B.J."/>
        </authorList>
    </citation>
    <scope>NUCLEOTIDE SEQUENCE</scope>
    <source>
        <tissue evidence="12">Salivary glands</tissue>
    </source>
</reference>
<dbReference type="InterPro" id="IPR048584">
    <property type="entry name" value="Ribosomal_uS5m_N"/>
</dbReference>
<dbReference type="Gene3D" id="3.30.230.10">
    <property type="match status" value="1"/>
</dbReference>
<dbReference type="FunFam" id="3.30.160.20:FF:000022">
    <property type="entry name" value="28S ribosomal protein S5, mitochondrial"/>
    <property type="match status" value="1"/>
</dbReference>
<evidence type="ECO:0000256" key="10">
    <source>
        <dbReference type="RuleBase" id="RU003823"/>
    </source>
</evidence>
<evidence type="ECO:0000256" key="3">
    <source>
        <dbReference type="ARBA" id="ARBA00022980"/>
    </source>
</evidence>
<keyword evidence="5 9" id="KW-0687">Ribonucleoprotein</keyword>
<comment type="subcellular location">
    <subcellularLocation>
        <location evidence="1">Mitochondrion</location>
    </subcellularLocation>
</comment>
<dbReference type="GO" id="GO:0003735">
    <property type="term" value="F:structural constituent of ribosome"/>
    <property type="evidence" value="ECO:0007669"/>
    <property type="project" value="UniProtKB-UniRule"/>
</dbReference>
<dbReference type="PANTHER" id="PTHR48277">
    <property type="entry name" value="MITOCHONDRIAL RIBOSOMAL PROTEIN S5"/>
    <property type="match status" value="1"/>
</dbReference>
<feature type="domain" description="S5 DRBM" evidence="11">
    <location>
        <begin position="175"/>
        <end position="239"/>
    </location>
</feature>
<dbReference type="InterPro" id="IPR020568">
    <property type="entry name" value="Ribosomal_Su5_D2-typ_SF"/>
</dbReference>
<comment type="subunit">
    <text evidence="8">Component of the mitochondrial ribosome small subunit (28S) which comprises a 12S rRNA and about 30 distinct proteins.</text>
</comment>
<dbReference type="GO" id="GO:0005743">
    <property type="term" value="C:mitochondrial inner membrane"/>
    <property type="evidence" value="ECO:0007669"/>
    <property type="project" value="UniProtKB-ARBA"/>
</dbReference>
<dbReference type="SUPFAM" id="SSF54768">
    <property type="entry name" value="dsRNA-binding domain-like"/>
    <property type="match status" value="1"/>
</dbReference>
<dbReference type="FunFam" id="3.30.230.10:FF:000002">
    <property type="entry name" value="30S ribosomal protein S5"/>
    <property type="match status" value="1"/>
</dbReference>
<dbReference type="GO" id="GO:0006412">
    <property type="term" value="P:translation"/>
    <property type="evidence" value="ECO:0007669"/>
    <property type="project" value="InterPro"/>
</dbReference>
<dbReference type="InterPro" id="IPR005324">
    <property type="entry name" value="Ribosomal_uS5_C"/>
</dbReference>
<sequence>MAGLARLFGRLTLQPSTGCLTQAKASECLLKPSIAATVSADAVRGMSFFVKLTAEQLWKGVTSVSNAGRKRGRAAGSSRKIAKDLNKGQVVGVGKVNMVWPGLNAPIVRGREVVERVELPPDKEREERLIQLRNAMHSFSPPKLTPLERGWSGHRMPGRSIGPPDPVGDVTFDTFDTIVLELRIVTRMTGNLGRMRRHKALVVVGNKNGLIGFASGKANDARSALRVAKNKAVQRLRYIDRFEEHTVFHDYFTQYGPMKVWVRKKPKGYGLQCQRVFREICKLVGITDLEAKLVKCRARSASNLVRAFILGLHNQKTHQQLADEKRLHLVEYKDETDNYPRVVASPRDGCRTAAEIGRDEELDFDLVTSNGILLKERKEIEPWYVRFEPRGWENHLKKIDPYRNAYNTRLHLIHRYGKLCSFVNPEGFGEPNRKEDDSS</sequence>
<evidence type="ECO:0000256" key="7">
    <source>
        <dbReference type="ARBA" id="ARBA00041606"/>
    </source>
</evidence>
<dbReference type="AlphaFoldDB" id="A0A131Z270"/>
<dbReference type="PROSITE" id="PS50881">
    <property type="entry name" value="S5_DSRBD"/>
    <property type="match status" value="1"/>
</dbReference>
<dbReference type="InterPro" id="IPR014721">
    <property type="entry name" value="Ribsml_uS5_D2-typ_fold_subgr"/>
</dbReference>
<dbReference type="Pfam" id="PF03719">
    <property type="entry name" value="Ribosomal_S5_C"/>
    <property type="match status" value="1"/>
</dbReference>
<evidence type="ECO:0000256" key="4">
    <source>
        <dbReference type="ARBA" id="ARBA00023128"/>
    </source>
</evidence>
<evidence type="ECO:0000259" key="11">
    <source>
        <dbReference type="PROSITE" id="PS50881"/>
    </source>
</evidence>
<evidence type="ECO:0000256" key="8">
    <source>
        <dbReference type="ARBA" id="ARBA00062683"/>
    </source>
</evidence>
<dbReference type="PANTHER" id="PTHR48277:SF1">
    <property type="entry name" value="MITOCHONDRIAL RIBOSOMAL PROTEIN S5"/>
    <property type="match status" value="1"/>
</dbReference>
<evidence type="ECO:0000256" key="6">
    <source>
        <dbReference type="ARBA" id="ARBA00039335"/>
    </source>
</evidence>
<dbReference type="Pfam" id="PF00333">
    <property type="entry name" value="Ribosomal_S5"/>
    <property type="match status" value="1"/>
</dbReference>
<dbReference type="EMBL" id="GEDV01003034">
    <property type="protein sequence ID" value="JAP85523.1"/>
    <property type="molecule type" value="Transcribed_RNA"/>
</dbReference>
<evidence type="ECO:0000256" key="1">
    <source>
        <dbReference type="ARBA" id="ARBA00004173"/>
    </source>
</evidence>
<protein>
    <recommendedName>
        <fullName evidence="6">Small ribosomal subunit protein uS5m</fullName>
    </recommendedName>
    <alternativeName>
        <fullName evidence="7">28S ribosomal protein S5, mitochondrial</fullName>
    </alternativeName>
</protein>
<keyword evidence="4" id="KW-0496">Mitochondrion</keyword>
<name>A0A131Z270_RHIAP</name>
<keyword evidence="3 9" id="KW-0689">Ribosomal protein</keyword>
<evidence type="ECO:0000256" key="2">
    <source>
        <dbReference type="ARBA" id="ARBA00008945"/>
    </source>
</evidence>
<dbReference type="GO" id="GO:0005763">
    <property type="term" value="C:mitochondrial small ribosomal subunit"/>
    <property type="evidence" value="ECO:0007669"/>
    <property type="project" value="UniProtKB-ARBA"/>
</dbReference>
<dbReference type="InterPro" id="IPR013810">
    <property type="entry name" value="Ribosomal_uS5_N"/>
</dbReference>
<dbReference type="GO" id="GO:0003723">
    <property type="term" value="F:RNA binding"/>
    <property type="evidence" value="ECO:0007669"/>
    <property type="project" value="InterPro"/>
</dbReference>
<organism evidence="12">
    <name type="scientific">Rhipicephalus appendiculatus</name>
    <name type="common">Brown ear tick</name>
    <dbReference type="NCBI Taxonomy" id="34631"/>
    <lineage>
        <taxon>Eukaryota</taxon>
        <taxon>Metazoa</taxon>
        <taxon>Ecdysozoa</taxon>
        <taxon>Arthropoda</taxon>
        <taxon>Chelicerata</taxon>
        <taxon>Arachnida</taxon>
        <taxon>Acari</taxon>
        <taxon>Parasitiformes</taxon>
        <taxon>Ixodida</taxon>
        <taxon>Ixodoidea</taxon>
        <taxon>Ixodidae</taxon>
        <taxon>Rhipicephalinae</taxon>
        <taxon>Rhipicephalus</taxon>
        <taxon>Rhipicephalus</taxon>
    </lineage>
</organism>
<dbReference type="Gene3D" id="3.30.160.20">
    <property type="match status" value="1"/>
</dbReference>
<dbReference type="Pfam" id="PF21251">
    <property type="entry name" value="Ribosomal_uS5m_N"/>
    <property type="match status" value="1"/>
</dbReference>
<dbReference type="InterPro" id="IPR000851">
    <property type="entry name" value="Ribosomal_uS5"/>
</dbReference>